<keyword evidence="3" id="KW-0472">Membrane</keyword>
<dbReference type="EMBL" id="VCAU01000002">
    <property type="protein sequence ID" value="KAF9894827.1"/>
    <property type="molecule type" value="Genomic_DNA"/>
</dbReference>
<dbReference type="InterPro" id="IPR023753">
    <property type="entry name" value="FAD/NAD-binding_dom"/>
</dbReference>
<dbReference type="PANTHER" id="PTHR43872">
    <property type="entry name" value="MONOOXYGENASE, PUTATIVE (AFU_ORTHOLOGUE AFUA_8G02570)-RELATED"/>
    <property type="match status" value="1"/>
</dbReference>
<dbReference type="Proteomes" id="UP001194746">
    <property type="component" value="Unassembled WGS sequence"/>
</dbReference>
<sequence length="497" mass="55810">MTHPPADYDVVIIGAGISGINTAYHLQTEVPNNRYAILEGRGNIGGTWDLFRYPGIRSDTDLHTFGLPWNPWMEDRAIADGGSIVRHLQESAAKHAIDSNIRFHHRVVAAEWSSDDQLWSLRVEVSTPEDDSNALTTISILTRFLVLGTGYYDYREPLSAHIPGLKERFQGTTIHPQFWPQDLDYTNKRIVIIGSGATAITLLPNLAAKAKHVTMLQRSPTYIMSINNSTANSWLHKILPASMVFQVLRIFFLCVPVIIYYFCRLFPSTARRINHNHVAKQLPAHIKPDPHFNPLYKPWDERLCFTPDGDFFESMRKGNATVETGHIKAVTPDGILLQSGQFIPADIIVTATGLKLEVGGGMQLRVDGQTATLAGRYAWNSALVHDIPNFAFVMGYTNAPWTLGAETTAVLVCRILRRMRKNGLTSVVPRLDNPESLRPTPMWNLKATYVKEAGKWMPKCGHEGPWKPRSIYFVDILKARYGNFTDGLQFYRGSKAV</sequence>
<dbReference type="SUPFAM" id="SSF51905">
    <property type="entry name" value="FAD/NAD(P)-binding domain"/>
    <property type="match status" value="1"/>
</dbReference>
<keyword evidence="6" id="KW-1185">Reference proteome</keyword>
<evidence type="ECO:0000313" key="5">
    <source>
        <dbReference type="EMBL" id="KAF9894827.1"/>
    </source>
</evidence>
<dbReference type="GO" id="GO:0004497">
    <property type="term" value="F:monooxygenase activity"/>
    <property type="evidence" value="ECO:0007669"/>
    <property type="project" value="UniProtKB-KW"/>
</dbReference>
<accession>A0AAD4CZZ2</accession>
<comment type="caution">
    <text evidence="5">The sequence shown here is derived from an EMBL/GenBank/DDBJ whole genome shotgun (WGS) entry which is preliminary data.</text>
</comment>
<evidence type="ECO:0000256" key="1">
    <source>
        <dbReference type="ARBA" id="ARBA00001974"/>
    </source>
</evidence>
<protein>
    <recommendedName>
        <fullName evidence="4">FAD/NAD(P)-binding domain-containing protein</fullName>
    </recommendedName>
</protein>
<dbReference type="PANTHER" id="PTHR43872:SF1">
    <property type="entry name" value="MONOOXYGENASE, PUTATIVE (AFU_ORTHOLOGUE AFUA_8G02570)-RELATED"/>
    <property type="match status" value="1"/>
</dbReference>
<keyword evidence="2" id="KW-0503">Monooxygenase</keyword>
<evidence type="ECO:0000259" key="4">
    <source>
        <dbReference type="Pfam" id="PF07992"/>
    </source>
</evidence>
<dbReference type="Gene3D" id="3.50.50.60">
    <property type="entry name" value="FAD/NAD(P)-binding domain"/>
    <property type="match status" value="2"/>
</dbReference>
<keyword evidence="2" id="KW-0560">Oxidoreductase</keyword>
<comment type="cofactor">
    <cofactor evidence="1">
        <name>FAD</name>
        <dbReference type="ChEBI" id="CHEBI:57692"/>
    </cofactor>
</comment>
<feature type="domain" description="FAD/NAD(P)-binding" evidence="4">
    <location>
        <begin position="8"/>
        <end position="239"/>
    </location>
</feature>
<name>A0AAD4CZZ2_ASPNN</name>
<keyword evidence="3" id="KW-0812">Transmembrane</keyword>
<organism evidence="5 6">
    <name type="scientific">Aspergillus nanangensis</name>
    <dbReference type="NCBI Taxonomy" id="2582783"/>
    <lineage>
        <taxon>Eukaryota</taxon>
        <taxon>Fungi</taxon>
        <taxon>Dikarya</taxon>
        <taxon>Ascomycota</taxon>
        <taxon>Pezizomycotina</taxon>
        <taxon>Eurotiomycetes</taxon>
        <taxon>Eurotiomycetidae</taxon>
        <taxon>Eurotiales</taxon>
        <taxon>Aspergillaceae</taxon>
        <taxon>Aspergillus</taxon>
        <taxon>Aspergillus subgen. Circumdati</taxon>
    </lineage>
</organism>
<gene>
    <name evidence="5" type="ORF">FE257_004448</name>
</gene>
<dbReference type="InterPro" id="IPR051820">
    <property type="entry name" value="FAD-binding_MO"/>
</dbReference>
<proteinExistence type="predicted"/>
<dbReference type="Pfam" id="PF07992">
    <property type="entry name" value="Pyr_redox_2"/>
    <property type="match status" value="1"/>
</dbReference>
<evidence type="ECO:0000313" key="6">
    <source>
        <dbReference type="Proteomes" id="UP001194746"/>
    </source>
</evidence>
<reference evidence="5" key="1">
    <citation type="journal article" date="2019" name="Beilstein J. Org. Chem.">
        <title>Nanangenines: drimane sesquiterpenoids as the dominant metabolite cohort of a novel Australian fungus, Aspergillus nanangensis.</title>
        <authorList>
            <person name="Lacey H.J."/>
            <person name="Gilchrist C.L.M."/>
            <person name="Crombie A."/>
            <person name="Kalaitzis J.A."/>
            <person name="Vuong D."/>
            <person name="Rutledge P.J."/>
            <person name="Turner P."/>
            <person name="Pitt J.I."/>
            <person name="Lacey E."/>
            <person name="Chooi Y.H."/>
            <person name="Piggott A.M."/>
        </authorList>
    </citation>
    <scope>NUCLEOTIDE SEQUENCE</scope>
    <source>
        <strain evidence="5">MST-FP2251</strain>
    </source>
</reference>
<evidence type="ECO:0000256" key="3">
    <source>
        <dbReference type="SAM" id="Phobius"/>
    </source>
</evidence>
<dbReference type="InterPro" id="IPR036188">
    <property type="entry name" value="FAD/NAD-bd_sf"/>
</dbReference>
<reference evidence="5" key="2">
    <citation type="submission" date="2020-02" db="EMBL/GenBank/DDBJ databases">
        <authorList>
            <person name="Gilchrist C.L.M."/>
            <person name="Chooi Y.-H."/>
        </authorList>
    </citation>
    <scope>NUCLEOTIDE SEQUENCE</scope>
    <source>
        <strain evidence="5">MST-FP2251</strain>
    </source>
</reference>
<dbReference type="AlphaFoldDB" id="A0AAD4CZZ2"/>
<keyword evidence="3" id="KW-1133">Transmembrane helix</keyword>
<evidence type="ECO:0000256" key="2">
    <source>
        <dbReference type="ARBA" id="ARBA00023033"/>
    </source>
</evidence>
<feature type="transmembrane region" description="Helical" evidence="3">
    <location>
        <begin position="243"/>
        <end position="263"/>
    </location>
</feature>